<protein>
    <recommendedName>
        <fullName evidence="1">CYTH domain-containing protein</fullName>
    </recommendedName>
</protein>
<dbReference type="PANTHER" id="PTHR21028:SF2">
    <property type="entry name" value="CYTH DOMAIN-CONTAINING PROTEIN"/>
    <property type="match status" value="1"/>
</dbReference>
<reference evidence="2 3" key="1">
    <citation type="submission" date="2024-05" db="EMBL/GenBank/DDBJ databases">
        <title>The nuclear and mitochondrial genome assemblies of Tetragonisca angustula (Apidae: Meliponini), a tiny yet remarkable pollinator in the Neotropics.</title>
        <authorList>
            <person name="Ferrari R."/>
            <person name="Ricardo P.C."/>
            <person name="Dias F.C."/>
            <person name="Araujo N.S."/>
            <person name="Soares D.O."/>
            <person name="Zhou Q.-S."/>
            <person name="Zhu C.-D."/>
            <person name="Coutinho L."/>
            <person name="Airas M.C."/>
            <person name="Batista T.M."/>
        </authorList>
    </citation>
    <scope>NUCLEOTIDE SEQUENCE [LARGE SCALE GENOMIC DNA]</scope>
    <source>
        <strain evidence="2">ASF017062</strain>
        <tissue evidence="2">Abdomen</tissue>
    </source>
</reference>
<dbReference type="Proteomes" id="UP001432146">
    <property type="component" value="Unassembled WGS sequence"/>
</dbReference>
<dbReference type="Pfam" id="PF01928">
    <property type="entry name" value="CYTH"/>
    <property type="match status" value="1"/>
</dbReference>
<dbReference type="SMART" id="SM01118">
    <property type="entry name" value="CYTH"/>
    <property type="match status" value="1"/>
</dbReference>
<organism evidence="2 3">
    <name type="scientific">Tetragonisca angustula</name>
    <dbReference type="NCBI Taxonomy" id="166442"/>
    <lineage>
        <taxon>Eukaryota</taxon>
        <taxon>Metazoa</taxon>
        <taxon>Ecdysozoa</taxon>
        <taxon>Arthropoda</taxon>
        <taxon>Hexapoda</taxon>
        <taxon>Insecta</taxon>
        <taxon>Pterygota</taxon>
        <taxon>Neoptera</taxon>
        <taxon>Endopterygota</taxon>
        <taxon>Hymenoptera</taxon>
        <taxon>Apocrita</taxon>
        <taxon>Aculeata</taxon>
        <taxon>Apoidea</taxon>
        <taxon>Anthophila</taxon>
        <taxon>Apidae</taxon>
        <taxon>Tetragonisca</taxon>
    </lineage>
</organism>
<evidence type="ECO:0000313" key="3">
    <source>
        <dbReference type="Proteomes" id="UP001432146"/>
    </source>
</evidence>
<proteinExistence type="predicted"/>
<keyword evidence="3" id="KW-1185">Reference proteome</keyword>
<dbReference type="Gene3D" id="2.40.320.10">
    <property type="entry name" value="Hypothetical Protein Pfu-838710-001"/>
    <property type="match status" value="1"/>
</dbReference>
<dbReference type="InterPro" id="IPR033469">
    <property type="entry name" value="CYTH-like_dom_sf"/>
</dbReference>
<feature type="domain" description="CYTH" evidence="1">
    <location>
        <begin position="1"/>
        <end position="170"/>
    </location>
</feature>
<dbReference type="AlphaFoldDB" id="A0AAW1A3X2"/>
<gene>
    <name evidence="2" type="ORF">QLX08_004144</name>
</gene>
<sequence length="193" mass="21782">MRNVEIKAKIDNPDLKILRVMQLTNHNCITLKQHDIFFKVTEGRLKLRKFEDGSGELIYYKRSNKFGPKLCDYQKVALSEYSCGGIVDILSASNGCIGTVKKTRKVYMIGQTRVHIDDVEGLGNFLELEVVLTDEQDTETGEMIARDLMSKLDIKNEDLIANAYMDLLNESMNGTSESINGATNESTNESKEF</sequence>
<dbReference type="GO" id="GO:0016462">
    <property type="term" value="F:pyrophosphatase activity"/>
    <property type="evidence" value="ECO:0007669"/>
    <property type="project" value="UniProtKB-ARBA"/>
</dbReference>
<evidence type="ECO:0000313" key="2">
    <source>
        <dbReference type="EMBL" id="KAK9304517.1"/>
    </source>
</evidence>
<dbReference type="EMBL" id="JAWNGG020000062">
    <property type="protein sequence ID" value="KAK9304517.1"/>
    <property type="molecule type" value="Genomic_DNA"/>
</dbReference>
<evidence type="ECO:0000259" key="1">
    <source>
        <dbReference type="PROSITE" id="PS51707"/>
    </source>
</evidence>
<dbReference type="CDD" id="cd07890">
    <property type="entry name" value="CYTH-like_AC_IV-like"/>
    <property type="match status" value="1"/>
</dbReference>
<dbReference type="InterPro" id="IPR008173">
    <property type="entry name" value="Adenylyl_cyclase_CyaB"/>
</dbReference>
<dbReference type="SUPFAM" id="SSF55154">
    <property type="entry name" value="CYTH-like phosphatases"/>
    <property type="match status" value="1"/>
</dbReference>
<name>A0AAW1A3X2_9HYME</name>
<dbReference type="PROSITE" id="PS51707">
    <property type="entry name" value="CYTH"/>
    <property type="match status" value="1"/>
</dbReference>
<dbReference type="InterPro" id="IPR023577">
    <property type="entry name" value="CYTH_domain"/>
</dbReference>
<comment type="caution">
    <text evidence="2">The sequence shown here is derived from an EMBL/GenBank/DDBJ whole genome shotgun (WGS) entry which is preliminary data.</text>
</comment>
<dbReference type="PANTHER" id="PTHR21028">
    <property type="entry name" value="SI:CH211-156B7.4"/>
    <property type="match status" value="1"/>
</dbReference>
<accession>A0AAW1A3X2</accession>